<gene>
    <name evidence="3" type="ORF">JZM24_10225</name>
</gene>
<dbReference type="InterPro" id="IPR029065">
    <property type="entry name" value="Enolase_C-like"/>
</dbReference>
<dbReference type="Pfam" id="PF13378">
    <property type="entry name" value="MR_MLE_C"/>
    <property type="match status" value="1"/>
</dbReference>
<reference evidence="3 4" key="1">
    <citation type="journal article" date="2021" name="Genome Biol. Evol.">
        <title>The evolution of interdependence in a four-way mealybug symbiosis.</title>
        <authorList>
            <person name="Garber A.I."/>
            <person name="Kupper M."/>
            <person name="Laetsch D.R."/>
            <person name="Weldon S.R."/>
            <person name="Ladinsky M.S."/>
            <person name="Bjorkman P.J."/>
            <person name="McCutcheon J.P."/>
        </authorList>
    </citation>
    <scope>NUCLEOTIDE SEQUENCE [LARGE SCALE GENOMIC DNA]</scope>
    <source>
        <strain evidence="3">SOD</strain>
    </source>
</reference>
<dbReference type="InterPro" id="IPR013341">
    <property type="entry name" value="Mandelate_racemase_N_dom"/>
</dbReference>
<dbReference type="InterPro" id="IPR029017">
    <property type="entry name" value="Enolase-like_N"/>
</dbReference>
<dbReference type="Gene3D" id="3.30.390.10">
    <property type="entry name" value="Enolase-like, N-terminal domain"/>
    <property type="match status" value="1"/>
</dbReference>
<dbReference type="EMBL" id="JAFJYC010000001">
    <property type="protein sequence ID" value="MBT9432414.1"/>
    <property type="molecule type" value="Genomic_DNA"/>
</dbReference>
<keyword evidence="4" id="KW-1185">Reference proteome</keyword>
<dbReference type="SUPFAM" id="SSF54826">
    <property type="entry name" value="Enolase N-terminal domain-like"/>
    <property type="match status" value="1"/>
</dbReference>
<dbReference type="InterPro" id="IPR034593">
    <property type="entry name" value="DgoD-like"/>
</dbReference>
<evidence type="ECO:0000256" key="1">
    <source>
        <dbReference type="ARBA" id="ARBA00023239"/>
    </source>
</evidence>
<protein>
    <submittedName>
        <fullName evidence="3">Mandelate racemase/muconate lactonizing enzyme family protein</fullName>
    </submittedName>
</protein>
<dbReference type="SUPFAM" id="SSF51604">
    <property type="entry name" value="Enolase C-terminal domain-like"/>
    <property type="match status" value="1"/>
</dbReference>
<dbReference type="SMART" id="SM00922">
    <property type="entry name" value="MR_MLE"/>
    <property type="match status" value="1"/>
</dbReference>
<keyword evidence="1" id="KW-0456">Lyase</keyword>
<organism evidence="3 4">
    <name type="scientific">Candidatus Sodalis endolongispinus</name>
    <dbReference type="NCBI Taxonomy" id="2812662"/>
    <lineage>
        <taxon>Bacteria</taxon>
        <taxon>Pseudomonadati</taxon>
        <taxon>Pseudomonadota</taxon>
        <taxon>Gammaproteobacteria</taxon>
        <taxon>Enterobacterales</taxon>
        <taxon>Bruguierivoracaceae</taxon>
        <taxon>Sodalis</taxon>
    </lineage>
</organism>
<dbReference type="Pfam" id="PF02746">
    <property type="entry name" value="MR_MLE_N"/>
    <property type="match status" value="1"/>
</dbReference>
<dbReference type="Gene3D" id="3.20.20.120">
    <property type="entry name" value="Enolase-like C-terminal domain"/>
    <property type="match status" value="1"/>
</dbReference>
<feature type="domain" description="Mandelate racemase/muconate lactonizing enzyme C-terminal" evidence="2">
    <location>
        <begin position="129"/>
        <end position="241"/>
    </location>
</feature>
<evidence type="ECO:0000313" key="4">
    <source>
        <dbReference type="Proteomes" id="UP000811282"/>
    </source>
</evidence>
<dbReference type="SFLD" id="SFLDS00001">
    <property type="entry name" value="Enolase"/>
    <property type="match status" value="1"/>
</dbReference>
<accession>A0ABS5YBM9</accession>
<proteinExistence type="predicted"/>
<dbReference type="RefSeq" id="WP_215669563.1">
    <property type="nucleotide sequence ID" value="NZ_JAFJYC010000001.1"/>
</dbReference>
<dbReference type="PANTHER" id="PTHR48080:SF2">
    <property type="entry name" value="D-GALACTONATE DEHYDRATASE"/>
    <property type="match status" value="1"/>
</dbReference>
<name>A0ABS5YBM9_9GAMM</name>
<sequence length="380" mass="41288">MSDLHDRPDEIRIDLCRISEKTCWLFISMLTLSGLEGFGEATLSGREKEVLALFDEVAAALLKAPEISPRAHFPSAPSLPLAALISACDQALWDLKAQARVLPLCALLSPAPDISVYANINRKTVDRSPAGFAASARTAIAFGHTAIKIAPFDEVNCRRQPPAEAIAALQKGIERIDHVRNAIGADIRLMVDCHWRLDLPTAQALLTLTERYHLHWLECPLPETRADLDDLIAVKAQASAQRVLLAGCEENIRTESFAPFWDKRVYDVYMPDAKYVGGIEEMMTVAANIQQQGATFSPHNPSGPVCDAVSAHVCAAVSGAGMLEMRFDETPLFPALIGSGPKAVKRGKVAISQCPGLGVLLDKALVEKYALTSQTTKRRS</sequence>
<dbReference type="Proteomes" id="UP000811282">
    <property type="component" value="Unassembled WGS sequence"/>
</dbReference>
<evidence type="ECO:0000259" key="2">
    <source>
        <dbReference type="SMART" id="SM00922"/>
    </source>
</evidence>
<dbReference type="InterPro" id="IPR036849">
    <property type="entry name" value="Enolase-like_C_sf"/>
</dbReference>
<evidence type="ECO:0000313" key="3">
    <source>
        <dbReference type="EMBL" id="MBT9432414.1"/>
    </source>
</evidence>
<dbReference type="CDD" id="cd03316">
    <property type="entry name" value="MR_like"/>
    <property type="match status" value="1"/>
</dbReference>
<dbReference type="PANTHER" id="PTHR48080">
    <property type="entry name" value="D-GALACTONATE DEHYDRATASE-RELATED"/>
    <property type="match status" value="1"/>
</dbReference>
<dbReference type="InterPro" id="IPR013342">
    <property type="entry name" value="Mandelate_racemase_C"/>
</dbReference>
<comment type="caution">
    <text evidence="3">The sequence shown here is derived from an EMBL/GenBank/DDBJ whole genome shotgun (WGS) entry which is preliminary data.</text>
</comment>